<evidence type="ECO:0000313" key="2">
    <source>
        <dbReference type="Proteomes" id="UP000270034"/>
    </source>
</evidence>
<sequence length="220" mass="24348">MANASIKIDTRAVQKQLSDMAKQIPFATATALNSVAFDVMRKENDSMSEIFDNPRPFTQRATQVEKKASKTNLTAVVSIRPSQEKYLLPYEEGGKHRSDWKLGNLLVPVDGPVDQYGQISKGMLKRVLDRPDVFKGTINGIKGIWQRPARGVQRNGNRGTKGRLQNLGGKKTGLKLLYVWRDNKSVGKSLDFVGRARSTIDALGPKAIDAAIQKAIRTAR</sequence>
<dbReference type="KEGG" id="aot:AcetOri_orf00573"/>
<name>A0A2Z5ZDT1_9PROT</name>
<dbReference type="EMBL" id="AP018515">
    <property type="protein sequence ID" value="BBC78743.1"/>
    <property type="molecule type" value="Genomic_DNA"/>
</dbReference>
<organism evidence="1 2">
    <name type="scientific">Acetobacter orientalis</name>
    <dbReference type="NCBI Taxonomy" id="146474"/>
    <lineage>
        <taxon>Bacteria</taxon>
        <taxon>Pseudomonadati</taxon>
        <taxon>Pseudomonadota</taxon>
        <taxon>Alphaproteobacteria</taxon>
        <taxon>Acetobacterales</taxon>
        <taxon>Acetobacteraceae</taxon>
        <taxon>Acetobacter</taxon>
    </lineage>
</organism>
<gene>
    <name evidence="1" type="ORF">AcetOrient_orf00573</name>
</gene>
<protein>
    <submittedName>
        <fullName evidence="1">Hypothethical protein</fullName>
    </submittedName>
</protein>
<accession>A0A2Z5ZDT1</accession>
<proteinExistence type="predicted"/>
<reference evidence="1 2" key="1">
    <citation type="submission" date="2018-02" db="EMBL/GenBank/DDBJ databases">
        <title>Acetobacter orientalis genome.</title>
        <authorList>
            <person name="Nakashima N."/>
            <person name="Tamura T."/>
        </authorList>
    </citation>
    <scope>NUCLEOTIDE SEQUENCE [LARGE SCALE GENOMIC DNA]</scope>
    <source>
        <strain evidence="1 2">FAN1</strain>
    </source>
</reference>
<dbReference type="AlphaFoldDB" id="A0A2Z5ZDT1"/>
<evidence type="ECO:0000313" key="1">
    <source>
        <dbReference type="EMBL" id="BBC78743.1"/>
    </source>
</evidence>
<dbReference type="Proteomes" id="UP000270034">
    <property type="component" value="Chromosome"/>
</dbReference>